<evidence type="ECO:0000313" key="2">
    <source>
        <dbReference type="Proteomes" id="UP000319756"/>
    </source>
</evidence>
<accession>A0A514LDH4</accession>
<dbReference type="EMBL" id="CP035485">
    <property type="protein sequence ID" value="QDI89890.1"/>
    <property type="molecule type" value="Genomic_DNA"/>
</dbReference>
<gene>
    <name evidence="1" type="primary">mciZ</name>
    <name evidence="1" type="ORF">EPH95_00825</name>
</gene>
<dbReference type="AlphaFoldDB" id="A0A514LDH4"/>
<name>A0A514LDH4_9BACI</name>
<dbReference type="RefSeq" id="WP_142086499.1">
    <property type="nucleotide sequence ID" value="NZ_CP035485.1"/>
</dbReference>
<dbReference type="KEGG" id="sale:EPH95_00825"/>
<organism evidence="1 2">
    <name type="scientific">Salicibibacter halophilus</name>
    <dbReference type="NCBI Taxonomy" id="2502791"/>
    <lineage>
        <taxon>Bacteria</taxon>
        <taxon>Bacillati</taxon>
        <taxon>Bacillota</taxon>
        <taxon>Bacilli</taxon>
        <taxon>Bacillales</taxon>
        <taxon>Bacillaceae</taxon>
        <taxon>Salicibibacter</taxon>
    </lineage>
</organism>
<sequence>MKIYKSTDKIVLQGKAWQVLYLLKAYRKQYKRVRDWAQDK</sequence>
<dbReference type="OrthoDB" id="2990038at2"/>
<dbReference type="Proteomes" id="UP000319756">
    <property type="component" value="Chromosome"/>
</dbReference>
<reference evidence="2" key="1">
    <citation type="submission" date="2019-01" db="EMBL/GenBank/DDBJ databases">
        <title>Genomic analysis of Salicibibacter sp. NKC3-5.</title>
        <authorList>
            <person name="Oh Y.J."/>
        </authorList>
    </citation>
    <scope>NUCLEOTIDE SEQUENCE [LARGE SCALE GENOMIC DNA]</scope>
    <source>
        <strain evidence="2">NKC3-5</strain>
    </source>
</reference>
<dbReference type="Pfam" id="PF13072">
    <property type="entry name" value="MciZ"/>
    <property type="match status" value="1"/>
</dbReference>
<proteinExistence type="predicted"/>
<evidence type="ECO:0000313" key="1">
    <source>
        <dbReference type="EMBL" id="QDI89890.1"/>
    </source>
</evidence>
<keyword evidence="2" id="KW-1185">Reference proteome</keyword>
<protein>
    <submittedName>
        <fullName evidence="1">Z-ring formation inhibitor MciZ</fullName>
    </submittedName>
</protein>
<dbReference type="InterPro" id="IPR025177">
    <property type="entry name" value="MciZ"/>
</dbReference>